<sequence>MEQKNLYDIQMERFKIFKTQNPAEFDVVFEIDGKKLYADKFKLRTISKTFDAMFLKRQNALPRRNYYKTTTPTKVDEAFKIQNFNFDDFNKFITFIYSGECQFTFCNIAALITISEVYQVQIFKNACEQFLLNYTWNFNNVYHIFELAYKHSMVYLKNSLLGFVSKNVLTFIGSLNFLNLQKAIVYDVVESNEDTLRQEELFEK</sequence>
<evidence type="ECO:0000313" key="2">
    <source>
        <dbReference type="WBParaSite" id="ES5_v2.g17559.t1"/>
    </source>
</evidence>
<evidence type="ECO:0000313" key="1">
    <source>
        <dbReference type="Proteomes" id="UP000887579"/>
    </source>
</evidence>
<protein>
    <submittedName>
        <fullName evidence="2">BTB domain-containing protein</fullName>
    </submittedName>
</protein>
<accession>A0AC34FKA5</accession>
<organism evidence="1 2">
    <name type="scientific">Panagrolaimus sp. ES5</name>
    <dbReference type="NCBI Taxonomy" id="591445"/>
    <lineage>
        <taxon>Eukaryota</taxon>
        <taxon>Metazoa</taxon>
        <taxon>Ecdysozoa</taxon>
        <taxon>Nematoda</taxon>
        <taxon>Chromadorea</taxon>
        <taxon>Rhabditida</taxon>
        <taxon>Tylenchina</taxon>
        <taxon>Panagrolaimomorpha</taxon>
        <taxon>Panagrolaimoidea</taxon>
        <taxon>Panagrolaimidae</taxon>
        <taxon>Panagrolaimus</taxon>
    </lineage>
</organism>
<reference evidence="2" key="1">
    <citation type="submission" date="2022-11" db="UniProtKB">
        <authorList>
            <consortium name="WormBaseParasite"/>
        </authorList>
    </citation>
    <scope>IDENTIFICATION</scope>
</reference>
<proteinExistence type="predicted"/>
<dbReference type="WBParaSite" id="ES5_v2.g17559.t1">
    <property type="protein sequence ID" value="ES5_v2.g17559.t1"/>
    <property type="gene ID" value="ES5_v2.g17559"/>
</dbReference>
<name>A0AC34FKA5_9BILA</name>
<dbReference type="Proteomes" id="UP000887579">
    <property type="component" value="Unplaced"/>
</dbReference>